<feature type="binding site" evidence="7">
    <location>
        <begin position="78"/>
        <end position="80"/>
    </location>
    <ligand>
        <name>FMN</name>
        <dbReference type="ChEBI" id="CHEBI:58210"/>
    </ligand>
</feature>
<dbReference type="InterPro" id="IPR037396">
    <property type="entry name" value="FMN_HAD"/>
</dbReference>
<keyword evidence="3 7" id="KW-0288">FMN</keyword>
<dbReference type="InterPro" id="IPR000262">
    <property type="entry name" value="FMN-dep_DH"/>
</dbReference>
<feature type="binding site" evidence="7">
    <location>
        <position position="257"/>
    </location>
    <ligand>
        <name>glyoxylate</name>
        <dbReference type="ChEBI" id="CHEBI:36655"/>
    </ligand>
</feature>
<feature type="binding site" evidence="7">
    <location>
        <position position="25"/>
    </location>
    <ligand>
        <name>glyoxylate</name>
        <dbReference type="ChEBI" id="CHEBI:36655"/>
    </ligand>
</feature>
<dbReference type="RefSeq" id="WP_211468791.1">
    <property type="nucleotide sequence ID" value="NZ_JAGSXH010000050.1"/>
</dbReference>
<evidence type="ECO:0000256" key="3">
    <source>
        <dbReference type="ARBA" id="ARBA00022643"/>
    </source>
</evidence>
<proteinExistence type="inferred from homology"/>
<dbReference type="Pfam" id="PF01070">
    <property type="entry name" value="FMN_dh"/>
    <property type="match status" value="1"/>
</dbReference>
<feature type="domain" description="FMN hydroxy acid dehydrogenase" evidence="8">
    <location>
        <begin position="1"/>
        <end position="360"/>
    </location>
</feature>
<dbReference type="CDD" id="cd02809">
    <property type="entry name" value="alpha_hydroxyacid_oxid_FMN"/>
    <property type="match status" value="1"/>
</dbReference>
<dbReference type="Gene3D" id="3.20.20.70">
    <property type="entry name" value="Aldolase class I"/>
    <property type="match status" value="1"/>
</dbReference>
<feature type="binding site" evidence="7">
    <location>
        <position position="128"/>
    </location>
    <ligand>
        <name>FMN</name>
        <dbReference type="ChEBI" id="CHEBI:58210"/>
    </ligand>
</feature>
<evidence type="ECO:0000256" key="5">
    <source>
        <dbReference type="ARBA" id="ARBA00024042"/>
    </source>
</evidence>
<dbReference type="PROSITE" id="PS51349">
    <property type="entry name" value="FMN_HYDROXY_ACID_DH_2"/>
    <property type="match status" value="1"/>
</dbReference>
<feature type="binding site" evidence="7">
    <location>
        <position position="260"/>
    </location>
    <ligand>
        <name>glyoxylate</name>
        <dbReference type="ChEBI" id="CHEBI:36655"/>
    </ligand>
</feature>
<feature type="binding site" evidence="7">
    <location>
        <position position="156"/>
    </location>
    <ligand>
        <name>FMN</name>
        <dbReference type="ChEBI" id="CHEBI:58210"/>
    </ligand>
</feature>
<feature type="binding site" evidence="7">
    <location>
        <begin position="288"/>
        <end position="292"/>
    </location>
    <ligand>
        <name>FMN</name>
        <dbReference type="ChEBI" id="CHEBI:58210"/>
    </ligand>
</feature>
<sequence>MSQPLTLEEFEHQGSARMPPDVRDYIGGGAGREQTLAASRAAFDRFALRPRVLVDVRAPDLSVRLLGTSLAAPIGVAPMAFHRLVHPDGEQATARAAGAAGALFVTSIFASQSLEDIAAAASGPLWLQLYWLRRREALADLAQRAEAAGYRALMLTVDAARVARRLRDVRNSFSVPPHIRAVNLDAALPEIAAYGAAGISAIEAHSRDQFDAAVTWRDLEWLTSRTRLPLVLKGVLTAQDALLAAEHGAAAVVVSNHGGRQLDAAVPGLIALPEITDAVAHRIPVLFDGGVRCGADAAKALALGARIVLVGRPVLWGLACAGRDGAAAVLKLLRDELEEVMVLSGRPKLADFGRDAVVEL</sequence>
<feature type="active site" description="Proton acceptor" evidence="6">
    <location>
        <position position="257"/>
    </location>
</feature>
<evidence type="ECO:0000259" key="8">
    <source>
        <dbReference type="PROSITE" id="PS51349"/>
    </source>
</evidence>
<dbReference type="PANTHER" id="PTHR10578">
    <property type="entry name" value="S -2-HYDROXY-ACID OXIDASE-RELATED"/>
    <property type="match status" value="1"/>
</dbReference>
<gene>
    <name evidence="9" type="ORF">KGA66_15335</name>
</gene>
<evidence type="ECO:0000256" key="1">
    <source>
        <dbReference type="ARBA" id="ARBA00001917"/>
    </source>
</evidence>
<accession>A0A8J7WPG5</accession>
<evidence type="ECO:0000313" key="9">
    <source>
        <dbReference type="EMBL" id="MBS2964430.1"/>
    </source>
</evidence>
<dbReference type="InterPro" id="IPR008259">
    <property type="entry name" value="FMN_hydac_DH_AS"/>
</dbReference>
<comment type="similarity">
    <text evidence="5">Belongs to the FMN-dependent alpha-hydroxy acid dehydrogenase family.</text>
</comment>
<dbReference type="SUPFAM" id="SSF51395">
    <property type="entry name" value="FMN-linked oxidoreductases"/>
    <property type="match status" value="1"/>
</dbReference>
<feature type="binding site" evidence="7">
    <location>
        <position position="130"/>
    </location>
    <ligand>
        <name>FMN</name>
        <dbReference type="ChEBI" id="CHEBI:58210"/>
    </ligand>
</feature>
<dbReference type="PIRSF" id="PIRSF000138">
    <property type="entry name" value="Al-hdrx_acd_dh"/>
    <property type="match status" value="1"/>
</dbReference>
<dbReference type="PROSITE" id="PS00557">
    <property type="entry name" value="FMN_HYDROXY_ACID_DH_1"/>
    <property type="match status" value="1"/>
</dbReference>
<evidence type="ECO:0000313" key="10">
    <source>
        <dbReference type="Proteomes" id="UP000677913"/>
    </source>
</evidence>
<comment type="cofactor">
    <cofactor evidence="1">
        <name>FMN</name>
        <dbReference type="ChEBI" id="CHEBI:58210"/>
    </cofactor>
</comment>
<dbReference type="GO" id="GO:0016614">
    <property type="term" value="F:oxidoreductase activity, acting on CH-OH group of donors"/>
    <property type="evidence" value="ECO:0007669"/>
    <property type="project" value="UniProtKB-ARBA"/>
</dbReference>
<dbReference type="InterPro" id="IPR013785">
    <property type="entry name" value="Aldolase_TIM"/>
</dbReference>
<evidence type="ECO:0000256" key="2">
    <source>
        <dbReference type="ARBA" id="ARBA00022630"/>
    </source>
</evidence>
<dbReference type="PANTHER" id="PTHR10578:SF107">
    <property type="entry name" value="2-HYDROXYACID OXIDASE 1"/>
    <property type="match status" value="1"/>
</dbReference>
<keyword evidence="2 7" id="KW-0285">Flavoprotein</keyword>
<dbReference type="Proteomes" id="UP000677913">
    <property type="component" value="Unassembled WGS sequence"/>
</dbReference>
<feature type="binding site" evidence="7">
    <location>
        <position position="255"/>
    </location>
    <ligand>
        <name>FMN</name>
        <dbReference type="ChEBI" id="CHEBI:58210"/>
    </ligand>
</feature>
<organism evidence="9 10">
    <name type="scientific">Actinocrinis puniceicyclus</name>
    <dbReference type="NCBI Taxonomy" id="977794"/>
    <lineage>
        <taxon>Bacteria</taxon>
        <taxon>Bacillati</taxon>
        <taxon>Actinomycetota</taxon>
        <taxon>Actinomycetes</taxon>
        <taxon>Catenulisporales</taxon>
        <taxon>Actinospicaceae</taxon>
        <taxon>Actinocrinis</taxon>
    </lineage>
</organism>
<dbReference type="AlphaFoldDB" id="A0A8J7WPG5"/>
<dbReference type="GO" id="GO:0010181">
    <property type="term" value="F:FMN binding"/>
    <property type="evidence" value="ECO:0007669"/>
    <property type="project" value="InterPro"/>
</dbReference>
<evidence type="ECO:0000256" key="7">
    <source>
        <dbReference type="PIRSR" id="PIRSR000138-2"/>
    </source>
</evidence>
<reference evidence="9" key="1">
    <citation type="submission" date="2021-04" db="EMBL/GenBank/DDBJ databases">
        <title>Genome based classification of Actinospica acidithermotolerans sp. nov., an actinobacterium isolated from an Indonesian hot spring.</title>
        <authorList>
            <person name="Kusuma A.B."/>
            <person name="Putra K.E."/>
            <person name="Nafisah S."/>
            <person name="Loh J."/>
            <person name="Nouioui I."/>
            <person name="Goodfellow M."/>
        </authorList>
    </citation>
    <scope>NUCLEOTIDE SEQUENCE</scope>
    <source>
        <strain evidence="9">DSM 45618</strain>
    </source>
</reference>
<keyword evidence="4" id="KW-0560">Oxidoreductase</keyword>
<evidence type="ECO:0000256" key="4">
    <source>
        <dbReference type="ARBA" id="ARBA00023002"/>
    </source>
</evidence>
<protein>
    <submittedName>
        <fullName evidence="9">Alpha-hydroxy-acid oxidizing protein</fullName>
    </submittedName>
</protein>
<comment type="caution">
    <text evidence="9">The sequence shown here is derived from an EMBL/GenBank/DDBJ whole genome shotgun (WGS) entry which is preliminary data.</text>
</comment>
<feature type="binding site" evidence="7">
    <location>
        <position position="233"/>
    </location>
    <ligand>
        <name>FMN</name>
        <dbReference type="ChEBI" id="CHEBI:58210"/>
    </ligand>
</feature>
<dbReference type="InterPro" id="IPR012133">
    <property type="entry name" value="Alpha-hydoxy_acid_DH_FMN"/>
</dbReference>
<dbReference type="EMBL" id="JAGSXH010000050">
    <property type="protein sequence ID" value="MBS2964430.1"/>
    <property type="molecule type" value="Genomic_DNA"/>
</dbReference>
<feature type="binding site" evidence="7">
    <location>
        <begin position="311"/>
        <end position="312"/>
    </location>
    <ligand>
        <name>FMN</name>
        <dbReference type="ChEBI" id="CHEBI:58210"/>
    </ligand>
</feature>
<name>A0A8J7WPG5_9ACTN</name>
<feature type="binding site" evidence="7">
    <location>
        <position position="107"/>
    </location>
    <ligand>
        <name>FMN</name>
        <dbReference type="ChEBI" id="CHEBI:58210"/>
    </ligand>
</feature>
<feature type="binding site" evidence="7">
    <location>
        <position position="165"/>
    </location>
    <ligand>
        <name>glyoxylate</name>
        <dbReference type="ChEBI" id="CHEBI:36655"/>
    </ligand>
</feature>
<keyword evidence="10" id="KW-1185">Reference proteome</keyword>
<evidence type="ECO:0000256" key="6">
    <source>
        <dbReference type="PIRSR" id="PIRSR000138-1"/>
    </source>
</evidence>
<dbReference type="FunFam" id="3.20.20.70:FF:000029">
    <property type="entry name" value="L-lactate dehydrogenase"/>
    <property type="match status" value="1"/>
</dbReference>